<dbReference type="KEGG" id="pman:OU5_P0030"/>
<proteinExistence type="predicted"/>
<gene>
    <name evidence="1" type="ORF">OU5_P0030</name>
</gene>
<organism evidence="1 2">
    <name type="scientific">Pseudomonas mandelii JR-1</name>
    <dbReference type="NCBI Taxonomy" id="1147786"/>
    <lineage>
        <taxon>Bacteria</taxon>
        <taxon>Pseudomonadati</taxon>
        <taxon>Pseudomonadota</taxon>
        <taxon>Gammaproteobacteria</taxon>
        <taxon>Pseudomonadales</taxon>
        <taxon>Pseudomonadaceae</taxon>
        <taxon>Pseudomonas</taxon>
    </lineage>
</organism>
<evidence type="ECO:0000313" key="2">
    <source>
        <dbReference type="Proteomes" id="UP000026913"/>
    </source>
</evidence>
<dbReference type="Proteomes" id="UP000026913">
    <property type="component" value="Plasmid unnamed"/>
</dbReference>
<sequence>MPGAPKKKGQHQLALFIVESEAQIRERISTAATAYRPVTVIVPSSKDLA</sequence>
<dbReference type="AlphaFoldDB" id="A0A024EKH5"/>
<reference evidence="1 2" key="1">
    <citation type="journal article" date="2012" name="J. Bacteriol.">
        <title>Genome sequence of cold-adapted Pseudomonas mandelii strain JR-1.</title>
        <authorList>
            <person name="Jang S.H."/>
            <person name="Kim J."/>
            <person name="Kim J."/>
            <person name="Hong S."/>
            <person name="Lee C."/>
        </authorList>
    </citation>
    <scope>NUCLEOTIDE SEQUENCE [LARGE SCALE GENOMIC DNA]</scope>
    <source>
        <strain evidence="1 2">JR-1</strain>
        <plasmid evidence="2">Plasmid</plasmid>
    </source>
</reference>
<geneLocation type="plasmid" evidence="2"/>
<keyword evidence="1" id="KW-0614">Plasmid</keyword>
<name>A0A024EKH5_9PSED</name>
<dbReference type="HOGENOM" id="CLU_3139693_0_0_6"/>
<protein>
    <submittedName>
        <fullName evidence="1">Uncharacterized protein</fullName>
    </submittedName>
</protein>
<accession>A0A024EKH5</accession>
<dbReference type="EMBL" id="CP005961">
    <property type="protein sequence ID" value="AHZ73282.1"/>
    <property type="molecule type" value="Genomic_DNA"/>
</dbReference>
<evidence type="ECO:0000313" key="1">
    <source>
        <dbReference type="EMBL" id="AHZ73282.1"/>
    </source>
</evidence>